<dbReference type="EMBL" id="CP051687">
    <property type="protein sequence ID" value="QJE03729.1"/>
    <property type="molecule type" value="Genomic_DNA"/>
</dbReference>
<evidence type="ECO:0000313" key="2">
    <source>
        <dbReference type="EMBL" id="QJE03729.1"/>
    </source>
</evidence>
<feature type="region of interest" description="Disordered" evidence="1">
    <location>
        <begin position="1"/>
        <end position="38"/>
    </location>
</feature>
<gene>
    <name evidence="2" type="ORF">HH212_26890</name>
</gene>
<reference evidence="2 3" key="1">
    <citation type="submission" date="2020-04" db="EMBL/GenBank/DDBJ databases">
        <title>Genome sequencing of novel species.</title>
        <authorList>
            <person name="Heo J."/>
            <person name="Kim S.-J."/>
            <person name="Kim J.-S."/>
            <person name="Hong S.-B."/>
            <person name="Kwon S.-W."/>
        </authorList>
    </citation>
    <scope>NUCLEOTIDE SEQUENCE [LARGE SCALE GENOMIC DNA]</scope>
    <source>
        <strain evidence="2 3">GN2-R2</strain>
        <plasmid evidence="2 3">unnamed2</plasmid>
    </source>
</reference>
<dbReference type="KEGG" id="mfy:HH212_26890"/>
<dbReference type="RefSeq" id="WP_170205781.1">
    <property type="nucleotide sequence ID" value="NZ_CP051687.1"/>
</dbReference>
<evidence type="ECO:0000256" key="1">
    <source>
        <dbReference type="SAM" id="MobiDB-lite"/>
    </source>
</evidence>
<proteinExistence type="predicted"/>
<feature type="compositionally biased region" description="Low complexity" evidence="1">
    <location>
        <begin position="28"/>
        <end position="37"/>
    </location>
</feature>
<organism evidence="2 3">
    <name type="scientific">Massilia forsythiae</name>
    <dbReference type="NCBI Taxonomy" id="2728020"/>
    <lineage>
        <taxon>Bacteria</taxon>
        <taxon>Pseudomonadati</taxon>
        <taxon>Pseudomonadota</taxon>
        <taxon>Betaproteobacteria</taxon>
        <taxon>Burkholderiales</taxon>
        <taxon>Oxalobacteraceae</taxon>
        <taxon>Telluria group</taxon>
        <taxon>Massilia</taxon>
    </lineage>
</organism>
<sequence>MEEKKRRTGGRSTGSGEQLPARDRARQSRQSRAAQGATRLDFFLDPQQSDQLTDLMDQWGMNTRKEVVQHALDIVHQTIAKNRKAA</sequence>
<evidence type="ECO:0000313" key="3">
    <source>
        <dbReference type="Proteomes" id="UP000502415"/>
    </source>
</evidence>
<accession>A0A7Z2ZVP5</accession>
<keyword evidence="3" id="KW-1185">Reference proteome</keyword>
<name>A0A7Z2ZVP5_9BURK</name>
<keyword evidence="2" id="KW-0614">Plasmid</keyword>
<dbReference type="AlphaFoldDB" id="A0A7Z2ZVP5"/>
<dbReference type="Proteomes" id="UP000502415">
    <property type="component" value="Plasmid unnamed2"/>
</dbReference>
<protein>
    <submittedName>
        <fullName evidence="2">Uncharacterized protein</fullName>
    </submittedName>
</protein>
<geneLocation type="plasmid" evidence="2 3">
    <name>unnamed2</name>
</geneLocation>